<protein>
    <submittedName>
        <fullName evidence="1">Uncharacterized protein</fullName>
    </submittedName>
</protein>
<reference evidence="1" key="1">
    <citation type="submission" date="2024-03" db="EMBL/GenBank/DDBJ databases">
        <authorList>
            <person name="Lin W."/>
            <person name="Li D."/>
            <person name="Tong Y."/>
        </authorList>
    </citation>
    <scope>NUCLEOTIDE SEQUENCE</scope>
</reference>
<accession>A0AAX4QIF8</accession>
<proteinExistence type="predicted"/>
<name>A0AAX4QIF8_9CAUD</name>
<organism evidence="1 2">
    <name type="scientific">Microcystis phage Mvi-JY20</name>
    <dbReference type="NCBI Taxonomy" id="3128146"/>
    <lineage>
        <taxon>Viruses</taxon>
        <taxon>Duplodnaviria</taxon>
        <taxon>Heunggongvirae</taxon>
        <taxon>Uroviricota</taxon>
        <taxon>Caudoviricetes</taxon>
    </lineage>
</organism>
<evidence type="ECO:0000313" key="2">
    <source>
        <dbReference type="Proteomes" id="UP001459105"/>
    </source>
</evidence>
<sequence>MVSDATTRSPGAVPPKAAEVLDIPPALARLTPTQKEAYDKLLAAGVFFHASEEQLVKDEPDEHEREEWRFVVNLGDAFSWGTADGERADPSELPHLWKMFSRYGWNGIYYWVVKKRKWEWQQISFRDVQRAIQFIQHEEALREAAGSSVSAYAYGHAEYHIASQEKK</sequence>
<evidence type="ECO:0000313" key="1">
    <source>
        <dbReference type="EMBL" id="XAI95477.1"/>
    </source>
</evidence>
<dbReference type="EMBL" id="PP438412">
    <property type="protein sequence ID" value="XAI95477.1"/>
    <property type="molecule type" value="Genomic_DNA"/>
</dbReference>
<dbReference type="Proteomes" id="UP001459105">
    <property type="component" value="Segment"/>
</dbReference>